<dbReference type="EMBL" id="FOZC01000010">
    <property type="protein sequence ID" value="SFR81248.1"/>
    <property type="molecule type" value="Genomic_DNA"/>
</dbReference>
<dbReference type="RefSeq" id="WP_031473344.1">
    <property type="nucleotide sequence ID" value="NZ_FOZC01000010.1"/>
</dbReference>
<dbReference type="AlphaFoldDB" id="A0A1I6JQP2"/>
<dbReference type="Proteomes" id="UP000214760">
    <property type="component" value="Unassembled WGS sequence"/>
</dbReference>
<accession>A0A1I6JQP2</accession>
<protein>
    <submittedName>
        <fullName evidence="1">Uncharacterized protein</fullName>
    </submittedName>
</protein>
<sequence length="730" mass="84467">MITLALDENGQFEPDEKKERKKTPVFIAGLLYDDCGDAYDARNERYRIMNYLQSVCNNCDEEFPEALHANESSNLASVRAVKTEIGNSLKEFIQKGTYQGQDLPTADGYYKSRVGKYVMFVELKSASGIRSRINYTLDSNLVKETIGSNLYIHMIENAVTRLLFHNPMYSEISDVSLNFPTRKVFRTEIDDEYRTLGYRLEKAQGERGDNGEKYYDIVSADIYRTMMESEATRCNVRKFNIRYMDTKPISYKKKGTERGQSQHSFLYLADIICSMLSYGRIGEYPSAWMNQMVEWGKDVFGEDRVIAFGYDDIDEEYKRALNAVENGDYYTALEISYDAGHGNSEFAQHYHSDWFPVIEKKVTESDDAVLIGGAVQKLNLAMYKSNLNQQKLYYIFEKIKMAVESGRIKDISTKEKLLYELYNAGTAVFNHLGYSEQANCYFDMAMEHLEKTDLVQILRMRNRKIVSLDDSFEFDEARNLAKENVAYQKKLAEIRSSIFPGKELKDSEYGKSLSQYGQALSVLKDTEAETNFKAALKQMKEGSSDYQITLSYLLHYYLDNGMFDEYRNTAPQYFGGENNVDRQLEYLLKLGTDGDSATTFKFGLYVFARALWCAERDALTENCKSFVLHPEMELRRYDKLEQRGGHPWEMIYKYFALIAYHLGDKRKADEYMRCSALDGEKKGSIIDCVIHNGRYEFAEYVGDTTMMDEEKAYFENLGIDRKKIAVFMYH</sequence>
<evidence type="ECO:0000313" key="1">
    <source>
        <dbReference type="EMBL" id="SFR81248.1"/>
    </source>
</evidence>
<gene>
    <name evidence="1" type="ORF">SAMN02910262_01797</name>
</gene>
<organism evidence="1 2">
    <name type="scientific">[Clostridium] aminophilum</name>
    <dbReference type="NCBI Taxonomy" id="1526"/>
    <lineage>
        <taxon>Bacteria</taxon>
        <taxon>Bacillati</taxon>
        <taxon>Bacillota</taxon>
        <taxon>Clostridia</taxon>
        <taxon>Lachnospirales</taxon>
        <taxon>Lachnospiraceae</taxon>
    </lineage>
</organism>
<evidence type="ECO:0000313" key="2">
    <source>
        <dbReference type="Proteomes" id="UP000214760"/>
    </source>
</evidence>
<reference evidence="1 2" key="1">
    <citation type="submission" date="2016-10" db="EMBL/GenBank/DDBJ databases">
        <authorList>
            <person name="de Groot N.N."/>
        </authorList>
    </citation>
    <scope>NUCLEOTIDE SEQUENCE [LARGE SCALE GENOMIC DNA]</scope>
    <source>
        <strain evidence="1 2">F</strain>
    </source>
</reference>
<proteinExistence type="predicted"/>
<name>A0A1I6JQP2_9FIRM</name>